<name>A0A5J9THJ0_9POAL</name>
<gene>
    <name evidence="1" type="ORF">EJB05_44241</name>
</gene>
<protein>
    <submittedName>
        <fullName evidence="1">Uncharacterized protein</fullName>
    </submittedName>
</protein>
<organism evidence="1 2">
    <name type="scientific">Eragrostis curvula</name>
    <name type="common">weeping love grass</name>
    <dbReference type="NCBI Taxonomy" id="38414"/>
    <lineage>
        <taxon>Eukaryota</taxon>
        <taxon>Viridiplantae</taxon>
        <taxon>Streptophyta</taxon>
        <taxon>Embryophyta</taxon>
        <taxon>Tracheophyta</taxon>
        <taxon>Spermatophyta</taxon>
        <taxon>Magnoliopsida</taxon>
        <taxon>Liliopsida</taxon>
        <taxon>Poales</taxon>
        <taxon>Poaceae</taxon>
        <taxon>PACMAD clade</taxon>
        <taxon>Chloridoideae</taxon>
        <taxon>Eragrostideae</taxon>
        <taxon>Eragrostidinae</taxon>
        <taxon>Eragrostis</taxon>
    </lineage>
</organism>
<dbReference type="AlphaFoldDB" id="A0A5J9THJ0"/>
<evidence type="ECO:0000313" key="1">
    <source>
        <dbReference type="EMBL" id="TVU10697.1"/>
    </source>
</evidence>
<keyword evidence="2" id="KW-1185">Reference proteome</keyword>
<comment type="caution">
    <text evidence="1">The sequence shown here is derived from an EMBL/GenBank/DDBJ whole genome shotgun (WGS) entry which is preliminary data.</text>
</comment>
<dbReference type="EMBL" id="RWGY01000039">
    <property type="protein sequence ID" value="TVU10697.1"/>
    <property type="molecule type" value="Genomic_DNA"/>
</dbReference>
<dbReference type="Gramene" id="TVU10697">
    <property type="protein sequence ID" value="TVU10697"/>
    <property type="gene ID" value="EJB05_44241"/>
</dbReference>
<reference evidence="1 2" key="1">
    <citation type="journal article" date="2019" name="Sci. Rep.">
        <title>A high-quality genome of Eragrostis curvula grass provides insights into Poaceae evolution and supports new strategies to enhance forage quality.</title>
        <authorList>
            <person name="Carballo J."/>
            <person name="Santos B.A.C.M."/>
            <person name="Zappacosta D."/>
            <person name="Garbus I."/>
            <person name="Selva J.P."/>
            <person name="Gallo C.A."/>
            <person name="Diaz A."/>
            <person name="Albertini E."/>
            <person name="Caccamo M."/>
            <person name="Echenique V."/>
        </authorList>
    </citation>
    <scope>NUCLEOTIDE SEQUENCE [LARGE SCALE GENOMIC DNA]</scope>
    <source>
        <strain evidence="2">cv. Victoria</strain>
        <tissue evidence="1">Leaf</tissue>
    </source>
</reference>
<accession>A0A5J9THJ0</accession>
<sequence length="96" mass="10047">MRFASPPWKALRGSEQINSAPLSSGEDSPAPMLECPAELPILLSSATSCDSGLSGPSGAAVGISLCSLIQELVCACFHGGFLRSARAMLDEMHVRR</sequence>
<dbReference type="Proteomes" id="UP000324897">
    <property type="component" value="Chromosome 3"/>
</dbReference>
<evidence type="ECO:0000313" key="2">
    <source>
        <dbReference type="Proteomes" id="UP000324897"/>
    </source>
</evidence>
<proteinExistence type="predicted"/>